<feature type="domain" description="ARG and Rhodanese-Phosphatase-superfamily-associated" evidence="1">
    <location>
        <begin position="11"/>
        <end position="321"/>
    </location>
</feature>
<dbReference type="EMBL" id="JANUCP010000001">
    <property type="protein sequence ID" value="MCS3918058.1"/>
    <property type="molecule type" value="Genomic_DNA"/>
</dbReference>
<proteinExistence type="predicted"/>
<comment type="caution">
    <text evidence="2">The sequence shown here is derived from an EMBL/GenBank/DDBJ whole genome shotgun (WGS) entry which is preliminary data.</text>
</comment>
<keyword evidence="3" id="KW-1185">Reference proteome</keyword>
<gene>
    <name evidence="2" type="ORF">M2350_000455</name>
</gene>
<dbReference type="RefSeq" id="WP_259093274.1">
    <property type="nucleotide sequence ID" value="NZ_CP130454.1"/>
</dbReference>
<sequence length="326" mass="36570">MKKASQWLQSLRIEEPQTTKGVFTVFPLTVSETNGRDYLTLDEAFRQGSVVIPESGRVPEIVVVVKGEKPVLIVEGEVIVGGWQNRTVNISLLLEAGKEHRIPVSCIEAGRWSSRRTRYPFVETRERETVRDEFEVAAYLAHSQLRRRKTETATRHFLLTGSPVAEQRDVWAEVSRELMAARVASPTEDATTFYEHHRASIEDLLNPIKTLPNQVGAVVAIGQTIVGLEAFDHPQTWNILRRKVLYGYAAEALEFLWRKETSGLVAYHEAEAFREKIALAMEGTAVKPAPVGMGEHLLLEGGLVGGFALVHNGKVRHMFAFPKVHR</sequence>
<accession>A0ABT2EM84</accession>
<name>A0ABT2EM84_9BACT</name>
<evidence type="ECO:0000259" key="1">
    <source>
        <dbReference type="Pfam" id="PF20208"/>
    </source>
</evidence>
<evidence type="ECO:0000313" key="2">
    <source>
        <dbReference type="EMBL" id="MCS3918058.1"/>
    </source>
</evidence>
<dbReference type="Proteomes" id="UP001204798">
    <property type="component" value="Unassembled WGS sequence"/>
</dbReference>
<dbReference type="InterPro" id="IPR046699">
    <property type="entry name" value="ARPP-1"/>
</dbReference>
<dbReference type="Pfam" id="PF20208">
    <property type="entry name" value="ARPP-1"/>
    <property type="match status" value="1"/>
</dbReference>
<reference evidence="2 3" key="1">
    <citation type="submission" date="2022-08" db="EMBL/GenBank/DDBJ databases">
        <title>Bacterial and archaeal communities from various locations to study Microbial Dark Matter (Phase II).</title>
        <authorList>
            <person name="Stepanauskas R."/>
        </authorList>
    </citation>
    <scope>NUCLEOTIDE SEQUENCE [LARGE SCALE GENOMIC DNA]</scope>
    <source>
        <strain evidence="2 3">PD1</strain>
    </source>
</reference>
<evidence type="ECO:0000313" key="3">
    <source>
        <dbReference type="Proteomes" id="UP001204798"/>
    </source>
</evidence>
<organism evidence="2 3">
    <name type="scientific">Candidatus Fervidibacter sacchari</name>
    <dbReference type="NCBI Taxonomy" id="1448929"/>
    <lineage>
        <taxon>Bacteria</taxon>
        <taxon>Candidatus Fervidibacterota</taxon>
        <taxon>Candidatus Fervidibacter</taxon>
    </lineage>
</organism>
<protein>
    <recommendedName>
        <fullName evidence="1">ARG and Rhodanese-Phosphatase-superfamily-associated domain-containing protein</fullName>
    </recommendedName>
</protein>